<evidence type="ECO:0000256" key="1">
    <source>
        <dbReference type="ARBA" id="ARBA00022723"/>
    </source>
</evidence>
<organism evidence="7 8">
    <name type="scientific">Penicillium cinerascens</name>
    <dbReference type="NCBI Taxonomy" id="70096"/>
    <lineage>
        <taxon>Eukaryota</taxon>
        <taxon>Fungi</taxon>
        <taxon>Dikarya</taxon>
        <taxon>Ascomycota</taxon>
        <taxon>Pezizomycotina</taxon>
        <taxon>Eurotiomycetes</taxon>
        <taxon>Eurotiomycetidae</taxon>
        <taxon>Eurotiales</taxon>
        <taxon>Aspergillaceae</taxon>
        <taxon>Penicillium</taxon>
    </lineage>
</organism>
<evidence type="ECO:0000256" key="3">
    <source>
        <dbReference type="ARBA" id="ARBA00022833"/>
    </source>
</evidence>
<dbReference type="EMBL" id="JAPQKR010000005">
    <property type="protein sequence ID" value="KAJ5215243.1"/>
    <property type="molecule type" value="Genomic_DNA"/>
</dbReference>
<dbReference type="GO" id="GO:0008270">
    <property type="term" value="F:zinc ion binding"/>
    <property type="evidence" value="ECO:0007669"/>
    <property type="project" value="UniProtKB-KW"/>
</dbReference>
<protein>
    <recommendedName>
        <fullName evidence="6">RING-type domain-containing protein</fullName>
    </recommendedName>
</protein>
<keyword evidence="2 4" id="KW-0863">Zinc-finger</keyword>
<evidence type="ECO:0000256" key="2">
    <source>
        <dbReference type="ARBA" id="ARBA00022771"/>
    </source>
</evidence>
<keyword evidence="3" id="KW-0862">Zinc</keyword>
<dbReference type="Gene3D" id="3.30.40.10">
    <property type="entry name" value="Zinc/RING finger domain, C3HC4 (zinc finger)"/>
    <property type="match status" value="1"/>
</dbReference>
<reference evidence="7" key="2">
    <citation type="journal article" date="2023" name="IMA Fungus">
        <title>Comparative genomic study of the Penicillium genus elucidates a diverse pangenome and 15 lateral gene transfer events.</title>
        <authorList>
            <person name="Petersen C."/>
            <person name="Sorensen T."/>
            <person name="Nielsen M.R."/>
            <person name="Sondergaard T.E."/>
            <person name="Sorensen J.L."/>
            <person name="Fitzpatrick D.A."/>
            <person name="Frisvad J.C."/>
            <person name="Nielsen K.L."/>
        </authorList>
    </citation>
    <scope>NUCLEOTIDE SEQUENCE</scope>
    <source>
        <strain evidence="7">IBT 15544</strain>
    </source>
</reference>
<sequence>MQRYSLFSPHLGLTSNRAMQLGVQLLAGADSATVASQVYKGPSSPSRLHALIFTFPSPKPACTRCLPPLSVATKITMANPSNTIVIADDEEFPRLEPGSSRPQRVPRRDYTYRHFENMIIESVNAEANTTPSRKRRRTETKESSALDDALGELRKALDREIQLLQEKNQMLRDELCLEREGHQKTQEELSQQRERRVLDCRIYYIQPDRWVTILCGHMVCKSCAGNLGTPRRCPICRAPFTGYVECYPFAG</sequence>
<dbReference type="AlphaFoldDB" id="A0A9W9NA33"/>
<comment type="caution">
    <text evidence="7">The sequence shown here is derived from an EMBL/GenBank/DDBJ whole genome shotgun (WGS) entry which is preliminary data.</text>
</comment>
<accession>A0A9W9NA33</accession>
<dbReference type="GeneID" id="83176013"/>
<name>A0A9W9NA33_9EURO</name>
<dbReference type="SUPFAM" id="SSF57850">
    <property type="entry name" value="RING/U-box"/>
    <property type="match status" value="1"/>
</dbReference>
<dbReference type="OrthoDB" id="4361836at2759"/>
<dbReference type="InterPro" id="IPR013083">
    <property type="entry name" value="Znf_RING/FYVE/PHD"/>
</dbReference>
<dbReference type="PROSITE" id="PS50089">
    <property type="entry name" value="ZF_RING_2"/>
    <property type="match status" value="1"/>
</dbReference>
<dbReference type="InterPro" id="IPR017907">
    <property type="entry name" value="Znf_RING_CS"/>
</dbReference>
<dbReference type="InterPro" id="IPR001841">
    <property type="entry name" value="Znf_RING"/>
</dbReference>
<keyword evidence="1" id="KW-0479">Metal-binding</keyword>
<proteinExistence type="predicted"/>
<gene>
    <name evidence="7" type="ORF">N7498_001650</name>
</gene>
<evidence type="ECO:0000313" key="7">
    <source>
        <dbReference type="EMBL" id="KAJ5215243.1"/>
    </source>
</evidence>
<dbReference type="Proteomes" id="UP001150904">
    <property type="component" value="Unassembled WGS sequence"/>
</dbReference>
<feature type="domain" description="RING-type" evidence="6">
    <location>
        <begin position="200"/>
        <end position="237"/>
    </location>
</feature>
<evidence type="ECO:0000256" key="5">
    <source>
        <dbReference type="SAM" id="MobiDB-lite"/>
    </source>
</evidence>
<evidence type="ECO:0000256" key="4">
    <source>
        <dbReference type="PROSITE-ProRule" id="PRU00175"/>
    </source>
</evidence>
<dbReference type="Pfam" id="PF13920">
    <property type="entry name" value="zf-C3HC4_3"/>
    <property type="match status" value="1"/>
</dbReference>
<reference evidence="7" key="1">
    <citation type="submission" date="2022-12" db="EMBL/GenBank/DDBJ databases">
        <authorList>
            <person name="Petersen C."/>
        </authorList>
    </citation>
    <scope>NUCLEOTIDE SEQUENCE</scope>
    <source>
        <strain evidence="7">IBT 15544</strain>
    </source>
</reference>
<dbReference type="PROSITE" id="PS00518">
    <property type="entry name" value="ZF_RING_1"/>
    <property type="match status" value="1"/>
</dbReference>
<evidence type="ECO:0000259" key="6">
    <source>
        <dbReference type="PROSITE" id="PS50089"/>
    </source>
</evidence>
<dbReference type="RefSeq" id="XP_058311056.1">
    <property type="nucleotide sequence ID" value="XM_058448712.1"/>
</dbReference>
<feature type="region of interest" description="Disordered" evidence="5">
    <location>
        <begin position="126"/>
        <end position="145"/>
    </location>
</feature>
<evidence type="ECO:0000313" key="8">
    <source>
        <dbReference type="Proteomes" id="UP001150904"/>
    </source>
</evidence>
<keyword evidence="8" id="KW-1185">Reference proteome</keyword>